<evidence type="ECO:0008006" key="4">
    <source>
        <dbReference type="Google" id="ProtNLM"/>
    </source>
</evidence>
<evidence type="ECO:0000313" key="3">
    <source>
        <dbReference type="Proteomes" id="UP000494108"/>
    </source>
</evidence>
<sequence length="468" mass="50500">MPLPPSSLLLDEILRAAPRRYRVPSAPVGAEQVKHAGAATTLAVTIEVARQALADGLAPDMATKQAFIHALGRLIQEAVRQDEGDPAFQAIVLRHRVAQVREYAALSAIADQDRRQINATVNAIAHPEKLKRLPPGPPRDVLAQLQTAAATASWTALSDAGQRLRAMPESASDPTIERALARLLNEPALERLQRLDALAPDAHVQRYQSLWDRHGPRSGSPGAAAQGSAAQRRGAAVEASATQALDALAQRLNDAEGSLSPYRVVTSMRVPSSIPASAERAKTEWDAVLLRKAPADNDTPVWDVCLLVEAKASVDAATTDLPRLQRGLRLLAHADDNTAYPFKTEQGIVHLRGASLQALPWDIPGLAQVVLYCCDAPAETTPRLLSAASRMHLLSAPASVDFAIKLAGPQPPDPEALEPVWRLLLESPQWTPILHQYPMLRDIRDMMVHVDDLRAAIAVDTRWSAASG</sequence>
<gene>
    <name evidence="2" type="ORF">LMG3431_00827</name>
</gene>
<evidence type="ECO:0000313" key="2">
    <source>
        <dbReference type="EMBL" id="CAB3629136.1"/>
    </source>
</evidence>
<accession>A0A6S6YKQ6</accession>
<dbReference type="Proteomes" id="UP000494108">
    <property type="component" value="Unassembled WGS sequence"/>
</dbReference>
<proteinExistence type="predicted"/>
<dbReference type="EMBL" id="CADIJX010000001">
    <property type="protein sequence ID" value="CAB3629136.1"/>
    <property type="molecule type" value="Genomic_DNA"/>
</dbReference>
<organism evidence="2 3">
    <name type="scientific">Achromobacter pestifer</name>
    <dbReference type="NCBI Taxonomy" id="1353889"/>
    <lineage>
        <taxon>Bacteria</taxon>
        <taxon>Pseudomonadati</taxon>
        <taxon>Pseudomonadota</taxon>
        <taxon>Betaproteobacteria</taxon>
        <taxon>Burkholderiales</taxon>
        <taxon>Alcaligenaceae</taxon>
        <taxon>Achromobacter</taxon>
    </lineage>
</organism>
<protein>
    <recommendedName>
        <fullName evidence="4">3-deoxy-D-arabino-heptulosonate 7-phosphate synthase</fullName>
    </recommendedName>
</protein>
<name>A0A6S6YKQ6_9BURK</name>
<dbReference type="RefSeq" id="WP_175173137.1">
    <property type="nucleotide sequence ID" value="NZ_CADIJX010000001.1"/>
</dbReference>
<feature type="region of interest" description="Disordered" evidence="1">
    <location>
        <begin position="212"/>
        <end position="235"/>
    </location>
</feature>
<evidence type="ECO:0000256" key="1">
    <source>
        <dbReference type="SAM" id="MobiDB-lite"/>
    </source>
</evidence>
<feature type="compositionally biased region" description="Low complexity" evidence="1">
    <location>
        <begin position="217"/>
        <end position="235"/>
    </location>
</feature>
<reference evidence="2 3" key="1">
    <citation type="submission" date="2020-04" db="EMBL/GenBank/DDBJ databases">
        <authorList>
            <person name="De Canck E."/>
        </authorList>
    </citation>
    <scope>NUCLEOTIDE SEQUENCE [LARGE SCALE GENOMIC DNA]</scope>
    <source>
        <strain evidence="2 3">LMG 3431</strain>
    </source>
</reference>
<keyword evidence="3" id="KW-1185">Reference proteome</keyword>
<dbReference type="AlphaFoldDB" id="A0A6S6YKQ6"/>